<dbReference type="Proteomes" id="UP000478008">
    <property type="component" value="Unassembled WGS sequence"/>
</dbReference>
<evidence type="ECO:0000259" key="1">
    <source>
        <dbReference type="Pfam" id="PF13087"/>
    </source>
</evidence>
<evidence type="ECO:0000259" key="2">
    <source>
        <dbReference type="Pfam" id="PF21143"/>
    </source>
</evidence>
<dbReference type="Pfam" id="PF13087">
    <property type="entry name" value="AAA_12"/>
    <property type="match status" value="1"/>
</dbReference>
<feature type="domain" description="DNA2/NAM7 helicase-like C-terminal" evidence="1">
    <location>
        <begin position="955"/>
        <end position="1063"/>
    </location>
</feature>
<gene>
    <name evidence="3" type="ORF">DEBR0S6_09296G</name>
</gene>
<protein>
    <submittedName>
        <fullName evidence="3">DEBR0S6_09296g1_1</fullName>
    </submittedName>
</protein>
<keyword evidence="4" id="KW-1185">Reference proteome</keyword>
<dbReference type="Pfam" id="PF21143">
    <property type="entry name" value="Aquarius_N_2nd"/>
    <property type="match status" value="1"/>
</dbReference>
<dbReference type="InterPro" id="IPR045055">
    <property type="entry name" value="DNA2/NAM7-like"/>
</dbReference>
<dbReference type="PANTHER" id="PTHR10887">
    <property type="entry name" value="DNA2/NAM7 HELICASE FAMILY"/>
    <property type="match status" value="1"/>
</dbReference>
<dbReference type="EMBL" id="CABFWN010000006">
    <property type="protein sequence ID" value="VUG20161.1"/>
    <property type="molecule type" value="Genomic_DNA"/>
</dbReference>
<dbReference type="Gene3D" id="3.40.50.300">
    <property type="entry name" value="P-loop containing nucleotide triphosphate hydrolases"/>
    <property type="match status" value="2"/>
</dbReference>
<dbReference type="InterPro" id="IPR048966">
    <property type="entry name" value="Aquarius_b-barrel"/>
</dbReference>
<name>A0A7D9H2F0_DEKBR</name>
<dbReference type="GO" id="GO:0071013">
    <property type="term" value="C:catalytic step 2 spliceosome"/>
    <property type="evidence" value="ECO:0007669"/>
    <property type="project" value="TreeGrafter"/>
</dbReference>
<accession>A0A7D9H2F0</accession>
<evidence type="ECO:0000313" key="3">
    <source>
        <dbReference type="EMBL" id="VUG20161.1"/>
    </source>
</evidence>
<organism evidence="3 4">
    <name type="scientific">Dekkera bruxellensis</name>
    <name type="common">Brettanomyces custersii</name>
    <dbReference type="NCBI Taxonomy" id="5007"/>
    <lineage>
        <taxon>Eukaryota</taxon>
        <taxon>Fungi</taxon>
        <taxon>Dikarya</taxon>
        <taxon>Ascomycota</taxon>
        <taxon>Saccharomycotina</taxon>
        <taxon>Pichiomycetes</taxon>
        <taxon>Pichiales</taxon>
        <taxon>Pichiaceae</taxon>
        <taxon>Brettanomyces</taxon>
    </lineage>
</organism>
<dbReference type="InterPro" id="IPR027417">
    <property type="entry name" value="P-loop_NTPase"/>
</dbReference>
<proteinExistence type="predicted"/>
<dbReference type="PANTHER" id="PTHR10887:SF5">
    <property type="entry name" value="RNA HELICASE AQUARIUS"/>
    <property type="match status" value="1"/>
</dbReference>
<dbReference type="SUPFAM" id="SSF52540">
    <property type="entry name" value="P-loop containing nucleoside triphosphate hydrolases"/>
    <property type="match status" value="1"/>
</dbReference>
<feature type="domain" description="RNA helicase aquarius beta-barrel" evidence="2">
    <location>
        <begin position="422"/>
        <end position="496"/>
    </location>
</feature>
<dbReference type="InterPro" id="IPR041679">
    <property type="entry name" value="DNA2/NAM7-like_C"/>
</dbReference>
<dbReference type="AlphaFoldDB" id="A0A7D9H2F0"/>
<sequence>MKNQIKSLWHERRIRSKTKFKGVHEIWSYLESEPSQDNSLYLQGSGYIDFLFDQINRDSPKEYIKSIALIINNCPKYIQYEFYTHKSQINKKQFRILIYCLLRIIVSGEDNPELLVFLRNLVSFLPSSPGLWDSISDIFSVSLLDPASGCLIMKSDKEVSTLLKKSLESYNKLASDQKELAFIAKTWFSKLIKTFMKGDMAASTPFLLLLIEILSYFPTRRFTALFLKRTWFLPLVQEHIEGSLLNVLQYLIYYPTDESQSYCLTYEQSDKIISDRLMHFIFTAFNAYNYTKFVKCTDILTLTKNSRKFAQCFGKNPTKEPLINFCKDMDISLMDIGSLSTDQLITCLWYTIADFRTIDTKIVPEINLNKSTNEDIYFFSLFLEANDIMMRMVLELRSRLQVSAKAHINNVLDRLNIKYQDNADSIKISGFSKYAMQLNHVAILSCTSDYLYDMTKLCVSVQIVINFRGTAKLIQREWENIHKNEIIYLILFTGNTKSVLPTIVSDVAEPTDSRIMRITVGLENNVFDENLVKKTQLVVKPNAKVSSVTKRYLNQLKLSRTVGKNLWVDFLFDEKYHAGSGGAFILPNNIQIDEMLVPGLQHLKKVKTEKKNNITKSEMEKDLMINFTSRESKIDITSDYIKYLGKEIDGGSISLNSKQSDAFIKAMSPGCTCINGRVNTGKTELAKYLLKLYSSEFDERTIVVVASENLENYLMQRLNLDVLVSNLKGKDNSKAIYQSLLKKASNVAKKLGVTDENCEDISSCLKLYYNYIMPIWKNFERELNASNISKDNIFDHFPFIGNDENLKNCSLEEMRLKAVNAFNRQLNIFRALRSLKFVECLHDDNNLFKFNLTAASKIIIATTTDLRVNDYDLGEFDNLIVMNAECVSLDDLLLIPLKNIPKRIVITGNLFWSNTNSFLYQIGNNVRNIMLTEQYCDEKKIAMTDSPLVLSTNSPRGFSHNLQFIDIKDGREEVHSGQYANSKEAEFVALTFIYMRRMGFNAEQICLLTTSELQKVLMQEMIRNFYQENTAILNDDVINICTVDEMKSSKCDYLLVSLVDTEKHDSNSRNTSLLMCNLLNCGAKGIYIFGNKKTASDMILNLIPIKIDALELEQGEKTRKISAGSELQSIIKSMSS</sequence>
<dbReference type="GO" id="GO:0003729">
    <property type="term" value="F:mRNA binding"/>
    <property type="evidence" value="ECO:0007669"/>
    <property type="project" value="TreeGrafter"/>
</dbReference>
<reference evidence="3 4" key="1">
    <citation type="submission" date="2019-07" db="EMBL/GenBank/DDBJ databases">
        <authorList>
            <person name="Friedrich A."/>
            <person name="Schacherer J."/>
        </authorList>
    </citation>
    <scope>NUCLEOTIDE SEQUENCE [LARGE SCALE GENOMIC DNA]</scope>
</reference>
<evidence type="ECO:0000313" key="4">
    <source>
        <dbReference type="Proteomes" id="UP000478008"/>
    </source>
</evidence>